<dbReference type="Pfam" id="PF17159">
    <property type="entry name" value="MASE3"/>
    <property type="match status" value="1"/>
</dbReference>
<comment type="caution">
    <text evidence="3">The sequence shown here is derived from an EMBL/GenBank/DDBJ whole genome shotgun (WGS) entry which is preliminary data.</text>
</comment>
<evidence type="ECO:0000259" key="2">
    <source>
        <dbReference type="Pfam" id="PF17159"/>
    </source>
</evidence>
<dbReference type="GO" id="GO:0016301">
    <property type="term" value="F:kinase activity"/>
    <property type="evidence" value="ECO:0007669"/>
    <property type="project" value="UniProtKB-KW"/>
</dbReference>
<sequence length="270" mass="30619">MIISRKNFWIFAIVALAVILITGVKPSAFYYEFGMWYLGFHALVEFFTVAVALVIGLYAFSAYQITQSARSLVFCIVFLASAVIDILHILSYGGMPQTIIFPTVNTAIYFWLTARFIVAAGLLISVFIKPSTRSKLSIAGSVAIAFVVAMAVFLAVYYFVPQLPSMAKVFGLTIVKIEVEIFLMFLFAATAFLYWYESRKLGAVPPYYFLLFFVFTIFSEFQFTLYPGAYYFHNMLGHIFKFAAYVFILCHFTPQFRKTAEERALSGITQ</sequence>
<reference evidence="3 4" key="1">
    <citation type="journal article" date="2015" name="Nature">
        <title>rRNA introns, odd ribosomes, and small enigmatic genomes across a large radiation of phyla.</title>
        <authorList>
            <person name="Brown C.T."/>
            <person name="Hug L.A."/>
            <person name="Thomas B.C."/>
            <person name="Sharon I."/>
            <person name="Castelle C.J."/>
            <person name="Singh A."/>
            <person name="Wilkins M.J."/>
            <person name="Williams K.H."/>
            <person name="Banfield J.F."/>
        </authorList>
    </citation>
    <scope>NUCLEOTIDE SEQUENCE [LARGE SCALE GENOMIC DNA]</scope>
</reference>
<feature type="transmembrane region" description="Helical" evidence="1">
    <location>
        <begin position="208"/>
        <end position="229"/>
    </location>
</feature>
<evidence type="ECO:0000256" key="1">
    <source>
        <dbReference type="SAM" id="Phobius"/>
    </source>
</evidence>
<keyword evidence="1" id="KW-0812">Transmembrane</keyword>
<feature type="transmembrane region" description="Helical" evidence="1">
    <location>
        <begin position="179"/>
        <end position="196"/>
    </location>
</feature>
<feature type="domain" description="Membrane-associated sensor" evidence="2">
    <location>
        <begin position="37"/>
        <end position="249"/>
    </location>
</feature>
<dbReference type="EMBL" id="LCPF01000001">
    <property type="protein sequence ID" value="KKU91451.1"/>
    <property type="molecule type" value="Genomic_DNA"/>
</dbReference>
<accession>A0A0G1UBA6</accession>
<organism evidence="3 4">
    <name type="scientific">Candidatus Jorgensenbacteria bacterium GW2011_GWA1_48_11</name>
    <dbReference type="NCBI Taxonomy" id="1618660"/>
    <lineage>
        <taxon>Bacteria</taxon>
        <taxon>Candidatus Joergenseniibacteriota</taxon>
    </lineage>
</organism>
<feature type="transmembrane region" description="Helical" evidence="1">
    <location>
        <begin position="140"/>
        <end position="159"/>
    </location>
</feature>
<keyword evidence="3" id="KW-0808">Transferase</keyword>
<feature type="transmembrane region" description="Helical" evidence="1">
    <location>
        <begin position="72"/>
        <end position="95"/>
    </location>
</feature>
<feature type="transmembrane region" description="Helical" evidence="1">
    <location>
        <begin position="235"/>
        <end position="253"/>
    </location>
</feature>
<dbReference type="AlphaFoldDB" id="A0A0G1UBA6"/>
<protein>
    <submittedName>
        <fullName evidence="3">Integral membrane sensor signal transduction histidine kinase</fullName>
    </submittedName>
</protein>
<keyword evidence="3" id="KW-0418">Kinase</keyword>
<dbReference type="InterPro" id="IPR033425">
    <property type="entry name" value="MASE3"/>
</dbReference>
<evidence type="ECO:0000313" key="3">
    <source>
        <dbReference type="EMBL" id="KKU91451.1"/>
    </source>
</evidence>
<keyword evidence="1" id="KW-1133">Transmembrane helix</keyword>
<gene>
    <name evidence="3" type="ORF">UY23_C0001G0057</name>
</gene>
<dbReference type="Proteomes" id="UP000034956">
    <property type="component" value="Unassembled WGS sequence"/>
</dbReference>
<proteinExistence type="predicted"/>
<keyword evidence="1" id="KW-0472">Membrane</keyword>
<feature type="transmembrane region" description="Helical" evidence="1">
    <location>
        <begin position="36"/>
        <end position="60"/>
    </location>
</feature>
<name>A0A0G1UBA6_9BACT</name>
<feature type="transmembrane region" description="Helical" evidence="1">
    <location>
        <begin position="107"/>
        <end position="128"/>
    </location>
</feature>
<evidence type="ECO:0000313" key="4">
    <source>
        <dbReference type="Proteomes" id="UP000034956"/>
    </source>
</evidence>